<evidence type="ECO:0000256" key="1">
    <source>
        <dbReference type="SAM" id="Phobius"/>
    </source>
</evidence>
<reference evidence="2 3" key="1">
    <citation type="journal article" date="2018" name="Sci. Rep.">
        <title>A novel species of the marine cyanobacterium Acaryochloris with a unique pigment content and lifestyle.</title>
        <authorList>
            <person name="Partensky F."/>
            <person name="Six C."/>
            <person name="Ratin M."/>
            <person name="Garczarek L."/>
            <person name="Vaulot D."/>
            <person name="Probert I."/>
            <person name="Calteau A."/>
            <person name="Gourvil P."/>
            <person name="Marie D."/>
            <person name="Grebert T."/>
            <person name="Bouchier C."/>
            <person name="Le Panse S."/>
            <person name="Gachenot M."/>
            <person name="Rodriguez F."/>
            <person name="Garrido J.L."/>
        </authorList>
    </citation>
    <scope>NUCLEOTIDE SEQUENCE [LARGE SCALE GENOMIC DNA]</scope>
    <source>
        <strain evidence="2 3">RCC1774</strain>
    </source>
</reference>
<feature type="transmembrane region" description="Helical" evidence="1">
    <location>
        <begin position="355"/>
        <end position="375"/>
    </location>
</feature>
<feature type="transmembrane region" description="Helical" evidence="1">
    <location>
        <begin position="292"/>
        <end position="309"/>
    </location>
</feature>
<feature type="transmembrane region" description="Helical" evidence="1">
    <location>
        <begin position="265"/>
        <end position="285"/>
    </location>
</feature>
<name>A0A2W1J8X8_9CYAN</name>
<feature type="transmembrane region" description="Helical" evidence="1">
    <location>
        <begin position="137"/>
        <end position="156"/>
    </location>
</feature>
<dbReference type="AlphaFoldDB" id="A0A2W1J8X8"/>
<feature type="transmembrane region" description="Helical" evidence="1">
    <location>
        <begin position="36"/>
        <end position="53"/>
    </location>
</feature>
<dbReference type="Proteomes" id="UP000248857">
    <property type="component" value="Unassembled WGS sequence"/>
</dbReference>
<sequence length="404" mass="44291">MLNLFRIPEDQLFDVKPSEYIDQPKAVWRNYHNRKLFINLLLLSLVALILMFLPHQAVAQVPDSPIELLVNSGIAIQEAISDSVEEAWMEQLPLFMLILNQLAIGIAVISIIFLGLELVQEQREWGYFTWQRIVIPLVMIGLVGNVSFMSDVAFGLRNELNQLSVNAYTTLGVIDLIDEARNADALPKILSDVWAECRAADQALSGACIEDAISNSNEIIDIENRSFPGAGWVDHYRNILTEIGDNFTDGDFNPLITIPELLRDVQFALISPAIINLFTIFATGVQSAAQMLIELVLFLTAMLLPLAVARSISEGFDPLLGWFMKMLEFAMVKFFLTILIGLASIIYLDAGGVGGALWFPMLTGILSPILAFSLASGGGSSIVQSVLGAVGAVAGIAYKGFKLK</sequence>
<dbReference type="RefSeq" id="WP_110988901.1">
    <property type="nucleotide sequence ID" value="NZ_CAWNWM010000033.1"/>
</dbReference>
<feature type="transmembrane region" description="Helical" evidence="1">
    <location>
        <begin position="329"/>
        <end position="348"/>
    </location>
</feature>
<organism evidence="2 3">
    <name type="scientific">Acaryochloris thomasi RCC1774</name>
    <dbReference type="NCBI Taxonomy" id="1764569"/>
    <lineage>
        <taxon>Bacteria</taxon>
        <taxon>Bacillati</taxon>
        <taxon>Cyanobacteriota</taxon>
        <taxon>Cyanophyceae</taxon>
        <taxon>Acaryochloridales</taxon>
        <taxon>Acaryochloridaceae</taxon>
        <taxon>Acaryochloris</taxon>
        <taxon>Acaryochloris thomasi</taxon>
    </lineage>
</organism>
<evidence type="ECO:0000313" key="2">
    <source>
        <dbReference type="EMBL" id="PZD70576.1"/>
    </source>
</evidence>
<protein>
    <submittedName>
        <fullName evidence="2">Uncharacterized protein</fullName>
    </submittedName>
</protein>
<evidence type="ECO:0000313" key="3">
    <source>
        <dbReference type="Proteomes" id="UP000248857"/>
    </source>
</evidence>
<keyword evidence="1" id="KW-0472">Membrane</keyword>
<proteinExistence type="predicted"/>
<keyword evidence="3" id="KW-1185">Reference proteome</keyword>
<accession>A0A2W1J8X8</accession>
<feature type="transmembrane region" description="Helical" evidence="1">
    <location>
        <begin position="381"/>
        <end position="401"/>
    </location>
</feature>
<comment type="caution">
    <text evidence="2">The sequence shown here is derived from an EMBL/GenBank/DDBJ whole genome shotgun (WGS) entry which is preliminary data.</text>
</comment>
<keyword evidence="1" id="KW-1133">Transmembrane helix</keyword>
<feature type="transmembrane region" description="Helical" evidence="1">
    <location>
        <begin position="94"/>
        <end position="116"/>
    </location>
</feature>
<gene>
    <name evidence="2" type="ORF">C1752_10583</name>
</gene>
<dbReference type="EMBL" id="PQWO01000033">
    <property type="protein sequence ID" value="PZD70576.1"/>
    <property type="molecule type" value="Genomic_DNA"/>
</dbReference>
<keyword evidence="1" id="KW-0812">Transmembrane</keyword>